<dbReference type="Pfam" id="PF00106">
    <property type="entry name" value="adh_short"/>
    <property type="match status" value="1"/>
</dbReference>
<evidence type="ECO:0000313" key="2">
    <source>
        <dbReference type="Proteomes" id="UP000184394"/>
    </source>
</evidence>
<sequence length="239" mass="26624">MSQNVMITGAGKAVGLGFNLVLRYLEAGDNVVATIRKPCPELDELKNQYGDRLTILTMDISNTESVQTAAAELSRILDHLDLLINNAVSVSPDCDKGFFDADLDYIARTVDIAAVGAMRVIKAFYPFLIKSDRTALIMNISSEAGSISKCYRTDLIDYGMAKAALNMATMNLYNTFRNDRAVNIFCVHPGWIRTDGKADNPAPLSSYEAAEILRELFEKKRNDFDSHRFITNLDEDYPF</sequence>
<proteinExistence type="predicted"/>
<dbReference type="AlphaFoldDB" id="A0A1M7GY55"/>
<dbReference type="PANTHER" id="PTHR43544">
    <property type="entry name" value="SHORT-CHAIN DEHYDROGENASE/REDUCTASE"/>
    <property type="match status" value="1"/>
</dbReference>
<dbReference type="EMBL" id="FRCT01000002">
    <property type="protein sequence ID" value="SHM21332.1"/>
    <property type="molecule type" value="Genomic_DNA"/>
</dbReference>
<dbReference type="InterPro" id="IPR002347">
    <property type="entry name" value="SDR_fam"/>
</dbReference>
<accession>A0A1M7GY55</accession>
<name>A0A1M7GY55_RUMFL</name>
<dbReference type="InterPro" id="IPR036291">
    <property type="entry name" value="NAD(P)-bd_dom_sf"/>
</dbReference>
<organism evidence="1 2">
    <name type="scientific">Ruminococcus flavefaciens</name>
    <dbReference type="NCBI Taxonomy" id="1265"/>
    <lineage>
        <taxon>Bacteria</taxon>
        <taxon>Bacillati</taxon>
        <taxon>Bacillota</taxon>
        <taxon>Clostridia</taxon>
        <taxon>Eubacteriales</taxon>
        <taxon>Oscillospiraceae</taxon>
        <taxon>Ruminococcus</taxon>
    </lineage>
</organism>
<dbReference type="Proteomes" id="UP000184394">
    <property type="component" value="Unassembled WGS sequence"/>
</dbReference>
<dbReference type="GO" id="GO:0016491">
    <property type="term" value="F:oxidoreductase activity"/>
    <property type="evidence" value="ECO:0007669"/>
    <property type="project" value="TreeGrafter"/>
</dbReference>
<gene>
    <name evidence="1" type="ORF">SAMN04487860_10217</name>
</gene>
<evidence type="ECO:0000313" key="1">
    <source>
        <dbReference type="EMBL" id="SHM21332.1"/>
    </source>
</evidence>
<reference evidence="1 2" key="1">
    <citation type="submission" date="2016-11" db="EMBL/GenBank/DDBJ databases">
        <authorList>
            <person name="Jaros S."/>
            <person name="Januszkiewicz K."/>
            <person name="Wedrychowicz H."/>
        </authorList>
    </citation>
    <scope>NUCLEOTIDE SEQUENCE [LARGE SCALE GENOMIC DNA]</scope>
    <source>
        <strain evidence="1 2">Y1</strain>
    </source>
</reference>
<dbReference type="Gene3D" id="3.40.50.720">
    <property type="entry name" value="NAD(P)-binding Rossmann-like Domain"/>
    <property type="match status" value="1"/>
</dbReference>
<protein>
    <submittedName>
        <fullName evidence="1">NAD(P)-dependent dehydrogenase, short-chain alcohol dehydrogenase family</fullName>
    </submittedName>
</protein>
<dbReference type="GO" id="GO:0005737">
    <property type="term" value="C:cytoplasm"/>
    <property type="evidence" value="ECO:0007669"/>
    <property type="project" value="TreeGrafter"/>
</dbReference>
<dbReference type="SUPFAM" id="SSF51735">
    <property type="entry name" value="NAD(P)-binding Rossmann-fold domains"/>
    <property type="match status" value="1"/>
</dbReference>
<dbReference type="InterPro" id="IPR051468">
    <property type="entry name" value="Fungal_SecMetab_SDRs"/>
</dbReference>
<dbReference type="PRINTS" id="PR00081">
    <property type="entry name" value="GDHRDH"/>
</dbReference>
<dbReference type="RefSeq" id="WP_072948276.1">
    <property type="nucleotide sequence ID" value="NZ_FRCT01000002.1"/>
</dbReference>
<dbReference type="PANTHER" id="PTHR43544:SF12">
    <property type="entry name" value="NAD(P)-BINDING ROSSMANN-FOLD SUPERFAMILY PROTEIN"/>
    <property type="match status" value="1"/>
</dbReference>